<evidence type="ECO:0000313" key="1">
    <source>
        <dbReference type="EMBL" id="PWB97279.1"/>
    </source>
</evidence>
<evidence type="ECO:0008006" key="3">
    <source>
        <dbReference type="Google" id="ProtNLM"/>
    </source>
</evidence>
<evidence type="ECO:0000313" key="2">
    <source>
        <dbReference type="Proteomes" id="UP000244978"/>
    </source>
</evidence>
<organism evidence="1 2">
    <name type="scientific">Homoserinimonas hongtaonis</name>
    <dbReference type="NCBI Taxonomy" id="2079791"/>
    <lineage>
        <taxon>Bacteria</taxon>
        <taxon>Bacillati</taxon>
        <taxon>Actinomycetota</taxon>
        <taxon>Actinomycetes</taxon>
        <taxon>Micrococcales</taxon>
        <taxon>Microbacteriaceae</taxon>
        <taxon>Homoserinimonas</taxon>
    </lineage>
</organism>
<reference evidence="2" key="1">
    <citation type="submission" date="2018-04" db="EMBL/GenBank/DDBJ databases">
        <authorList>
            <person name="Liu S."/>
            <person name="Wang Z."/>
            <person name="Li J."/>
        </authorList>
    </citation>
    <scope>NUCLEOTIDE SEQUENCE [LARGE SCALE GENOMIC DNA]</scope>
    <source>
        <strain evidence="2">S1194</strain>
    </source>
</reference>
<dbReference type="RefSeq" id="WP_108997291.1">
    <property type="nucleotide sequence ID" value="NZ_QEEX01000001.1"/>
</dbReference>
<dbReference type="AlphaFoldDB" id="A0A2U1T091"/>
<proteinExistence type="predicted"/>
<dbReference type="EMBL" id="QEEX01000001">
    <property type="protein sequence ID" value="PWB97279.1"/>
    <property type="molecule type" value="Genomic_DNA"/>
</dbReference>
<protein>
    <recommendedName>
        <fullName evidence="3">DUF4287 domain-containing protein</fullName>
    </recommendedName>
</protein>
<dbReference type="Proteomes" id="UP000244978">
    <property type="component" value="Unassembled WGS sequence"/>
</dbReference>
<keyword evidence="2" id="KW-1185">Reference proteome</keyword>
<comment type="caution">
    <text evidence="1">The sequence shown here is derived from an EMBL/GenBank/DDBJ whole genome shotgun (WGS) entry which is preliminary data.</text>
</comment>
<name>A0A2U1T091_9MICO</name>
<sequence>MVAVSPSTISDTKLMAATGKTRGEWHALLDAENAPTWSHTQIAAWLHREHRVDGWWAQGITVGYEQARGMRLPGQQPDGTFAAGISRTVDGDRQTTLDRAVSLINDHLDTGPDSVSRDAKHPTARWRLADGTGMLVTVSPAGIGTVNRSRVALTRLRLAGPESLAPAKAELAEILNALAG</sequence>
<gene>
    <name evidence="1" type="ORF">DF220_05130</name>
</gene>
<accession>A0A2U1T091</accession>